<keyword evidence="3" id="KW-1185">Reference proteome</keyword>
<reference evidence="2 3" key="1">
    <citation type="submission" date="2017-03" db="EMBL/GenBank/DDBJ databases">
        <title>An alternative strategy for trypanosome survival in the mammalian bloodstream revealed through genome and transcriptome analysis of the ubiquitous bovine parasite Trypanosoma (Megatrypanum) theileri.</title>
        <authorList>
            <person name="Kelly S."/>
            <person name="Ivens A."/>
            <person name="Mott A."/>
            <person name="O'Neill E."/>
            <person name="Emms D."/>
            <person name="Macleod O."/>
            <person name="Voorheis P."/>
            <person name="Matthews J."/>
            <person name="Matthews K."/>
            <person name="Carrington M."/>
        </authorList>
    </citation>
    <scope>NUCLEOTIDE SEQUENCE [LARGE SCALE GENOMIC DNA]</scope>
    <source>
        <strain evidence="2">Edinburgh</strain>
    </source>
</reference>
<feature type="compositionally biased region" description="Basic and acidic residues" evidence="1">
    <location>
        <begin position="58"/>
        <end position="74"/>
    </location>
</feature>
<dbReference type="InterPro" id="IPR011990">
    <property type="entry name" value="TPR-like_helical_dom_sf"/>
</dbReference>
<feature type="compositionally biased region" description="Polar residues" evidence="1">
    <location>
        <begin position="75"/>
        <end position="95"/>
    </location>
</feature>
<name>A0A1X0P4M4_9TRYP</name>
<dbReference type="VEuPathDB" id="TriTrypDB:TM35_000053840"/>
<dbReference type="AlphaFoldDB" id="A0A1X0P4M4"/>
<feature type="region of interest" description="Disordered" evidence="1">
    <location>
        <begin position="49"/>
        <end position="95"/>
    </location>
</feature>
<evidence type="ECO:0000256" key="1">
    <source>
        <dbReference type="SAM" id="MobiDB-lite"/>
    </source>
</evidence>
<accession>A0A1X0P4M4</accession>
<gene>
    <name evidence="2" type="ORF">TM35_000053840</name>
</gene>
<protein>
    <submittedName>
        <fullName evidence="2">Putative pumilio-repeat, RNA-binding protein</fullName>
    </submittedName>
</protein>
<proteinExistence type="predicted"/>
<evidence type="ECO:0000313" key="2">
    <source>
        <dbReference type="EMBL" id="ORC91788.1"/>
    </source>
</evidence>
<evidence type="ECO:0000313" key="3">
    <source>
        <dbReference type="Proteomes" id="UP000192257"/>
    </source>
</evidence>
<comment type="caution">
    <text evidence="2">The sequence shown here is derived from an EMBL/GenBank/DDBJ whole genome shotgun (WGS) entry which is preliminary data.</text>
</comment>
<organism evidence="2 3">
    <name type="scientific">Trypanosoma theileri</name>
    <dbReference type="NCBI Taxonomy" id="67003"/>
    <lineage>
        <taxon>Eukaryota</taxon>
        <taxon>Discoba</taxon>
        <taxon>Euglenozoa</taxon>
        <taxon>Kinetoplastea</taxon>
        <taxon>Metakinetoplastina</taxon>
        <taxon>Trypanosomatida</taxon>
        <taxon>Trypanosomatidae</taxon>
        <taxon>Trypanosoma</taxon>
    </lineage>
</organism>
<dbReference type="SUPFAM" id="SSF48452">
    <property type="entry name" value="TPR-like"/>
    <property type="match status" value="1"/>
</dbReference>
<dbReference type="GeneID" id="39982819"/>
<dbReference type="Gene3D" id="1.25.40.10">
    <property type="entry name" value="Tetratricopeptide repeat domain"/>
    <property type="match status" value="1"/>
</dbReference>
<dbReference type="RefSeq" id="XP_028885854.1">
    <property type="nucleotide sequence ID" value="XM_029023039.1"/>
</dbReference>
<dbReference type="OrthoDB" id="250949at2759"/>
<dbReference type="Proteomes" id="UP000192257">
    <property type="component" value="Unassembled WGS sequence"/>
</dbReference>
<sequence length="813" mass="90070">MMERPSGPMHDVIRRVHEDVRVHSNYQNAIKTVTMALLHAKFCDNSSLGQDNSLRSPSLDRTRSAPERDNDGRIRNSQVTSSFSSSMGTNRTNRSLSGHDIIQGVVVQGDSDGVNGSIQAQPRLLLNRTQMLRLLLLRADAYSAMKQHEKAMEDAQAAAAYSLGRSPEAQFIMGREYLRLFRIAEAVNAFEKAELLLLSTSASDRNSFAEEVTDEDFWAQRGFQMKDIERLKLNRSEVEQQERTKLIGSMAEHNNGEVTLARSFSSPPGSLEVLGSDDPELVQWRRLAKEARALLTMRTSHLLPINVLQSTLMVLNRQMSSVRNGVVICIENTTSQSFRLVGYSIPNATFYEGMHFPGTIPPGHCGLSQLQSQGWGVFPFTGCVCYEVAQSGVRFFFVFESPLIGNILCGVRFVSERRISELNQVLMDSNGSMSRNYSNSGASSKEFVNFKIPNPNQCLAKDVAPLPSGRRLKLSAAVRSGSRTIVFSAAEVLDLRLRSVELLTALEFAGPVVLKKLSIVNKRYRELVNNLPPPMFFGGGRCSFPDYALRSDRTISPWIVHDKEPVNWYCIFDGRTINRENFVVADSTDPQNSILWFSAESGASLDAFVYYGDKRSPIAQIKTKWKLFGSTLCFSTPSDRTFASCYLDQNSNLTLAWDAAGKKSKAEDVEYVMRLKETVRRRDTSGRGDSFSNASLFGNNNNNSMDGCTSMPLPTGTGGFMPCNVISTPKTNVTIAGETYAVWRPQRTSGGTVLSSIPSQTNGGMELVGEVTVLTPITQTLVKNTTVAEIKIFAGTDALLLTLMAFCRSQWEN</sequence>
<dbReference type="EMBL" id="NBCO01000005">
    <property type="protein sequence ID" value="ORC91788.1"/>
    <property type="molecule type" value="Genomic_DNA"/>
</dbReference>